<dbReference type="EMBL" id="UOFF01000060">
    <property type="protein sequence ID" value="VAW54511.1"/>
    <property type="molecule type" value="Genomic_DNA"/>
</dbReference>
<feature type="domain" description="SPOR" evidence="2">
    <location>
        <begin position="157"/>
        <end position="233"/>
    </location>
</feature>
<reference evidence="3" key="1">
    <citation type="submission" date="2018-06" db="EMBL/GenBank/DDBJ databases">
        <authorList>
            <person name="Zhirakovskaya E."/>
        </authorList>
    </citation>
    <scope>NUCLEOTIDE SEQUENCE</scope>
</reference>
<name>A0A3B0WGS8_9ZZZZ</name>
<evidence type="ECO:0000259" key="2">
    <source>
        <dbReference type="PROSITE" id="PS51724"/>
    </source>
</evidence>
<dbReference type="InterPro" id="IPR007730">
    <property type="entry name" value="SPOR-like_dom"/>
</dbReference>
<evidence type="ECO:0000313" key="3">
    <source>
        <dbReference type="EMBL" id="VAW54511.1"/>
    </source>
</evidence>
<sequence length="243" mass="26405">MKKDRTLTSFSNKPLTTALVFAGVIALAACSPKPSPWSQSASAPWELRSEKTAEAVVENEAESDYPAETKELAEAEASTDSTVDEMGDTVVSVGNLESSPIAPPMESVVDEPMMDSVSVADEVVYEEEPMTEAGVANNLEYELDSSVIIVPNGGISTQPGGMYAVQVVASSGLDKLHFFIERYQLSDRWIAETNVDGKTWFVLMSGLYFSKSEAENAIANLDDFGTEPWIRTVRSVQMVMNIE</sequence>
<proteinExistence type="predicted"/>
<dbReference type="Pfam" id="PF05036">
    <property type="entry name" value="SPOR"/>
    <property type="match status" value="1"/>
</dbReference>
<accession>A0A3B0WGS8</accession>
<feature type="compositionally biased region" description="Low complexity" evidence="1">
    <location>
        <begin position="36"/>
        <end position="45"/>
    </location>
</feature>
<dbReference type="PROSITE" id="PS51724">
    <property type="entry name" value="SPOR"/>
    <property type="match status" value="1"/>
</dbReference>
<protein>
    <recommendedName>
        <fullName evidence="2">SPOR domain-containing protein</fullName>
    </recommendedName>
</protein>
<evidence type="ECO:0000256" key="1">
    <source>
        <dbReference type="SAM" id="MobiDB-lite"/>
    </source>
</evidence>
<dbReference type="AlphaFoldDB" id="A0A3B0WGS8"/>
<dbReference type="SUPFAM" id="SSF110997">
    <property type="entry name" value="Sporulation related repeat"/>
    <property type="match status" value="1"/>
</dbReference>
<organism evidence="3">
    <name type="scientific">hydrothermal vent metagenome</name>
    <dbReference type="NCBI Taxonomy" id="652676"/>
    <lineage>
        <taxon>unclassified sequences</taxon>
        <taxon>metagenomes</taxon>
        <taxon>ecological metagenomes</taxon>
    </lineage>
</organism>
<gene>
    <name evidence="3" type="ORF">MNBD_GAMMA07-2101</name>
</gene>
<dbReference type="PROSITE" id="PS51257">
    <property type="entry name" value="PROKAR_LIPOPROTEIN"/>
    <property type="match status" value="1"/>
</dbReference>
<dbReference type="GO" id="GO:0042834">
    <property type="term" value="F:peptidoglycan binding"/>
    <property type="evidence" value="ECO:0007669"/>
    <property type="project" value="InterPro"/>
</dbReference>
<dbReference type="InterPro" id="IPR036680">
    <property type="entry name" value="SPOR-like_sf"/>
</dbReference>
<dbReference type="Gene3D" id="3.30.70.1070">
    <property type="entry name" value="Sporulation related repeat"/>
    <property type="match status" value="1"/>
</dbReference>
<feature type="region of interest" description="Disordered" evidence="1">
    <location>
        <begin position="32"/>
        <end position="67"/>
    </location>
</feature>